<dbReference type="InterPro" id="IPR049892">
    <property type="entry name" value="AA9"/>
</dbReference>
<dbReference type="Gene3D" id="2.70.50.70">
    <property type="match status" value="1"/>
</dbReference>
<feature type="region of interest" description="Disordered" evidence="9">
    <location>
        <begin position="261"/>
        <end position="285"/>
    </location>
</feature>
<keyword evidence="8" id="KW-0964">Secreted</keyword>
<dbReference type="InterPro" id="IPR005103">
    <property type="entry name" value="AA9_LPMO"/>
</dbReference>
<dbReference type="PANTHER" id="PTHR33353">
    <property type="entry name" value="PUTATIVE (AFU_ORTHOLOGUE AFUA_1G12560)-RELATED"/>
    <property type="match status" value="1"/>
</dbReference>
<comment type="domain">
    <text evidence="8">Has a modular structure: an endo-beta-1,4-glucanase catalytic module at the N-terminus, a linker rich in serines and threonines, and a C-terminal carbohydrate-binding module (CBM).</text>
</comment>
<dbReference type="PROSITE" id="PS51164">
    <property type="entry name" value="CBM1_2"/>
    <property type="match status" value="1"/>
</dbReference>
<dbReference type="PANTHER" id="PTHR33353:SF19">
    <property type="entry name" value="GLYCOSYLHYDROLASE FAMILY 61-8 PROTEIN"/>
    <property type="match status" value="1"/>
</dbReference>
<dbReference type="SUPFAM" id="SSF57180">
    <property type="entry name" value="Cellulose-binding domain"/>
    <property type="match status" value="1"/>
</dbReference>
<accession>Q8NJI9</accession>
<dbReference type="GO" id="GO:0005576">
    <property type="term" value="C:extracellular region"/>
    <property type="evidence" value="ECO:0007669"/>
    <property type="project" value="UniProtKB-SubCell"/>
</dbReference>
<evidence type="ECO:0000256" key="5">
    <source>
        <dbReference type="ARBA" id="ARBA00023008"/>
    </source>
</evidence>
<evidence type="ECO:0000256" key="2">
    <source>
        <dbReference type="ARBA" id="ARBA00022729"/>
    </source>
</evidence>
<gene>
    <name evidence="12" type="primary">cel61</name>
</gene>
<dbReference type="GO" id="GO:0030248">
    <property type="term" value="F:cellulose binding"/>
    <property type="evidence" value="ECO:0007669"/>
    <property type="project" value="UniProtKB-UniRule"/>
</dbReference>
<evidence type="ECO:0000256" key="10">
    <source>
        <dbReference type="SAM" id="SignalP"/>
    </source>
</evidence>
<dbReference type="InterPro" id="IPR035971">
    <property type="entry name" value="CBD_sf"/>
</dbReference>
<proteinExistence type="evidence at transcript level"/>
<keyword evidence="4" id="KW-0560">Oxidoreductase</keyword>
<evidence type="ECO:0000256" key="4">
    <source>
        <dbReference type="ARBA" id="ARBA00023002"/>
    </source>
</evidence>
<dbReference type="CAZy" id="CBM1">
    <property type="family name" value="Carbohydrate-Binding Module Family 1"/>
</dbReference>
<evidence type="ECO:0000256" key="3">
    <source>
        <dbReference type="ARBA" id="ARBA00022801"/>
    </source>
</evidence>
<evidence type="ECO:0000256" key="6">
    <source>
        <dbReference type="ARBA" id="ARBA00023033"/>
    </source>
</evidence>
<dbReference type="EMBL" id="AY094489">
    <property type="protein sequence ID" value="AAM22493.1"/>
    <property type="molecule type" value="mRNA"/>
</dbReference>
<keyword evidence="8" id="KW-0624">Polysaccharide degradation</keyword>
<dbReference type="GO" id="GO:0046872">
    <property type="term" value="F:metal ion binding"/>
    <property type="evidence" value="ECO:0007669"/>
    <property type="project" value="UniProtKB-KW"/>
</dbReference>
<comment type="function">
    <text evidence="8">Lytic polysaccharide monooxygenase (LMPO) that depolymerizes crystalline and amorphous polysaccharides via the oxidation of scissile alpha- or beta-(1-4)-glycosidic bonds, yielding C1 and/or C4 oxidation products. Catalysis by LPMOs requires the reduction of the active-site copper from Cu(II) to Cu(I) by a reducing agent and H(2)O(2) or O(2) as a cosubstrate.</text>
</comment>
<evidence type="ECO:0000259" key="11">
    <source>
        <dbReference type="PROSITE" id="PS51164"/>
    </source>
</evidence>
<dbReference type="VEuPathDB" id="FungiDB:AGR57_5877"/>
<dbReference type="Pfam" id="PF03443">
    <property type="entry name" value="AA9"/>
    <property type="match status" value="1"/>
</dbReference>
<dbReference type="InterPro" id="IPR000254">
    <property type="entry name" value="CBD"/>
</dbReference>
<keyword evidence="6" id="KW-0503">Monooxygenase</keyword>
<organism evidence="12">
    <name type="scientific">Phanerodontia chrysosporium</name>
    <name type="common">White-rot fungus</name>
    <name type="synonym">Sporotrichum pruinosum</name>
    <dbReference type="NCBI Taxonomy" id="2822231"/>
    <lineage>
        <taxon>Eukaryota</taxon>
        <taxon>Fungi</taxon>
        <taxon>Dikarya</taxon>
        <taxon>Basidiomycota</taxon>
        <taxon>Agaricomycotina</taxon>
        <taxon>Agaricomycetes</taxon>
        <taxon>Polyporales</taxon>
        <taxon>Phanerochaetaceae</taxon>
        <taxon>Phanerodontia</taxon>
    </lineage>
</organism>
<reference evidence="12" key="1">
    <citation type="journal article" date="2002" name="Appl. Environ. Microbiol.">
        <title>Transcript analysis of genes encoding a family 61 endoglucanase and a putative membrane-anchored family 9 glycosyl hydrolase from Phanerochaete chrysosporium.</title>
        <authorList>
            <person name="Wymelenberg A.V."/>
            <person name="Denman S."/>
            <person name="Dietrich D."/>
            <person name="Bassett J."/>
            <person name="Yu X."/>
            <person name="Atalla R."/>
            <person name="Predki P."/>
            <person name="Rudsander U."/>
            <person name="Teeri T.T."/>
            <person name="Cullen D."/>
        </authorList>
    </citation>
    <scope>NUCLEOTIDE SEQUENCE</scope>
    <source>
        <strain evidence="12">BKM-F-1767</strain>
    </source>
</reference>
<dbReference type="GO" id="GO:0030245">
    <property type="term" value="P:cellulose catabolic process"/>
    <property type="evidence" value="ECO:0007669"/>
    <property type="project" value="UniProtKB-UniRule"/>
</dbReference>
<evidence type="ECO:0000256" key="9">
    <source>
        <dbReference type="SAM" id="MobiDB-lite"/>
    </source>
</evidence>
<sequence length="329" mass="34369">MTPLKLQAASLVLLAASLRSVEGHGQVHSVITNYATYPAADAYQAVDPTSPLRKLNTYGPANFTSPENTCGPGGNTPVTPMAKADAGSLVTFDWQDWNSVHPGPVMTYIAECTGGCANFKGDTGNVWVKIDQDGYNPSRGDLAWGEEVIRLEGSKYSVTIPAGLKPGQYLLRHEILGLHVASQANGAQFYPNCLQVEIVNGGNVELPEGIPLPGSYDPYDPGILVQLYKITPTTPNYTIPGGPVLLPGGSGDWAQDVFGTGSVSSSAPAPPPTSFSTSTPLSTISSAPTSSVVLVAKYGQCGGLTYTGPTTCVSGTTCTALNDYYSQCL</sequence>
<feature type="chain" id="PRO_5004311831" description="AA9 family lytic polysaccharide monooxygenase" evidence="10">
    <location>
        <begin position="24"/>
        <end position="329"/>
    </location>
</feature>
<keyword evidence="8" id="KW-0136">Cellulose degradation</keyword>
<dbReference type="SMART" id="SM00236">
    <property type="entry name" value="fCBD"/>
    <property type="match status" value="1"/>
</dbReference>
<evidence type="ECO:0000313" key="12">
    <source>
        <dbReference type="EMBL" id="AAM22493.1"/>
    </source>
</evidence>
<comment type="subcellular location">
    <subcellularLocation>
        <location evidence="8">Secreted</location>
    </subcellularLocation>
</comment>
<dbReference type="GO" id="GO:0008810">
    <property type="term" value="F:cellulase activity"/>
    <property type="evidence" value="ECO:0007669"/>
    <property type="project" value="UniProtKB-UniRule"/>
</dbReference>
<evidence type="ECO:0000256" key="1">
    <source>
        <dbReference type="ARBA" id="ARBA00022723"/>
    </source>
</evidence>
<dbReference type="SMR" id="Q8NJI9"/>
<dbReference type="CAZy" id="AA9">
    <property type="family name" value="Auxiliary Activities 9"/>
</dbReference>
<comment type="catalytic activity">
    <reaction evidence="8">
        <text>[(1-&gt;4)-beta-D-glucosyl]n+m + reduced acceptor + O2 = 4-dehydro-beta-D-glucosyl-[(1-&gt;4)-beta-D-glucosyl]n-1 + [(1-&gt;4)-beta-D-glucosyl]m + acceptor + H2O.</text>
        <dbReference type="EC" id="1.14.99.56"/>
    </reaction>
</comment>
<dbReference type="Pfam" id="PF00734">
    <property type="entry name" value="CBM_1"/>
    <property type="match status" value="1"/>
</dbReference>
<protein>
    <recommendedName>
        <fullName evidence="8">AA9 family lytic polysaccharide monooxygenase</fullName>
        <ecNumber evidence="8">1.14.99.56</ecNumber>
    </recommendedName>
    <alternativeName>
        <fullName evidence="8">Endo-beta-1,4-glucanase</fullName>
    </alternativeName>
    <alternativeName>
        <fullName evidence="8">Glycosyl hydrolase 61 family protein</fullName>
    </alternativeName>
</protein>
<name>Q8NJI9_PHACH</name>
<feature type="signal peptide" evidence="10">
    <location>
        <begin position="1"/>
        <end position="23"/>
    </location>
</feature>
<keyword evidence="3" id="KW-0378">Hydrolase</keyword>
<keyword evidence="1" id="KW-0479">Metal-binding</keyword>
<dbReference type="CDD" id="cd21175">
    <property type="entry name" value="LPMO_AA9"/>
    <property type="match status" value="1"/>
</dbReference>
<keyword evidence="8" id="KW-0119">Carbohydrate metabolism</keyword>
<feature type="domain" description="CBM1" evidence="11">
    <location>
        <begin position="293"/>
        <end position="329"/>
    </location>
</feature>
<keyword evidence="5" id="KW-0186">Copper</keyword>
<dbReference type="AlphaFoldDB" id="Q8NJI9"/>
<evidence type="ECO:0000256" key="8">
    <source>
        <dbReference type="RuleBase" id="RU368122"/>
    </source>
</evidence>
<keyword evidence="7 8" id="KW-1015">Disulfide bond</keyword>
<dbReference type="EC" id="1.14.99.56" evidence="8"/>
<dbReference type="GO" id="GO:0004497">
    <property type="term" value="F:monooxygenase activity"/>
    <property type="evidence" value="ECO:0007669"/>
    <property type="project" value="UniProtKB-KW"/>
</dbReference>
<dbReference type="PROSITE" id="PS00562">
    <property type="entry name" value="CBM1_1"/>
    <property type="match status" value="1"/>
</dbReference>
<feature type="compositionally biased region" description="Low complexity" evidence="9">
    <location>
        <begin position="274"/>
        <end position="285"/>
    </location>
</feature>
<evidence type="ECO:0000256" key="7">
    <source>
        <dbReference type="ARBA" id="ARBA00023157"/>
    </source>
</evidence>
<keyword evidence="2 10" id="KW-0732">Signal</keyword>